<dbReference type="SUPFAM" id="SSF46785">
    <property type="entry name" value="Winged helix' DNA-binding domain"/>
    <property type="match status" value="1"/>
</dbReference>
<evidence type="ECO:0000313" key="3">
    <source>
        <dbReference type="Proteomes" id="UP000245535"/>
    </source>
</evidence>
<dbReference type="PROSITE" id="PS01332">
    <property type="entry name" value="HTH_RRF2_1"/>
    <property type="match status" value="1"/>
</dbReference>
<protein>
    <submittedName>
        <fullName evidence="2">BadM/Rrf2 family transcriptional regulator</fullName>
    </submittedName>
</protein>
<accession>A0A315ZH70</accession>
<dbReference type="AlphaFoldDB" id="A0A315ZH70"/>
<sequence>MLSKKTVYALHALTFLARRHGDGPILISEVSDTCKIPKKFLENILLELKNIGILSSKKGKGGGYYLIKEPEDITLAKIIRMFNGPIALVPCVSLNFYEKCDSCMSENVCGLNKIMIEVRDETLKILENSSLRDVLDNDEKFL</sequence>
<reference evidence="2 3" key="1">
    <citation type="submission" date="2018-03" db="EMBL/GenBank/DDBJ databases">
        <title>Genomic Encyclopedia of Archaeal and Bacterial Type Strains, Phase II (KMG-II): from individual species to whole genera.</title>
        <authorList>
            <person name="Goeker M."/>
        </authorList>
    </citation>
    <scope>NUCLEOTIDE SEQUENCE [LARGE SCALE GENOMIC DNA]</scope>
    <source>
        <strain evidence="2 3">DSM 28229</strain>
    </source>
</reference>
<comment type="caution">
    <text evidence="2">The sequence shown here is derived from an EMBL/GenBank/DDBJ whole genome shotgun (WGS) entry which is preliminary data.</text>
</comment>
<dbReference type="PROSITE" id="PS51197">
    <property type="entry name" value="HTH_RRF2_2"/>
    <property type="match status" value="1"/>
</dbReference>
<gene>
    <name evidence="2" type="ORF">BC781_101900</name>
</gene>
<dbReference type="Proteomes" id="UP000245535">
    <property type="component" value="Unassembled WGS sequence"/>
</dbReference>
<dbReference type="RefSeq" id="WP_109616016.1">
    <property type="nucleotide sequence ID" value="NZ_QGDO01000001.1"/>
</dbReference>
<dbReference type="PANTHER" id="PTHR33221:SF5">
    <property type="entry name" value="HTH-TYPE TRANSCRIPTIONAL REGULATOR ISCR"/>
    <property type="match status" value="1"/>
</dbReference>
<keyword evidence="3" id="KW-1185">Reference proteome</keyword>
<dbReference type="InterPro" id="IPR036390">
    <property type="entry name" value="WH_DNA-bd_sf"/>
</dbReference>
<name>A0A315ZH70_SEDFL</name>
<dbReference type="GO" id="GO:0005829">
    <property type="term" value="C:cytosol"/>
    <property type="evidence" value="ECO:0007669"/>
    <property type="project" value="TreeGrafter"/>
</dbReference>
<dbReference type="InterPro" id="IPR036388">
    <property type="entry name" value="WH-like_DNA-bd_sf"/>
</dbReference>
<dbReference type="OrthoDB" id="9802344at2"/>
<dbReference type="InterPro" id="IPR000944">
    <property type="entry name" value="Tscrpt_reg_Rrf2"/>
</dbReference>
<evidence type="ECO:0000256" key="1">
    <source>
        <dbReference type="ARBA" id="ARBA00023125"/>
    </source>
</evidence>
<keyword evidence="1" id="KW-0238">DNA-binding</keyword>
<dbReference type="Gene3D" id="1.10.10.10">
    <property type="entry name" value="Winged helix-like DNA-binding domain superfamily/Winged helix DNA-binding domain"/>
    <property type="match status" value="1"/>
</dbReference>
<dbReference type="NCBIfam" id="TIGR00738">
    <property type="entry name" value="rrf2_super"/>
    <property type="match status" value="1"/>
</dbReference>
<dbReference type="GO" id="GO:0003700">
    <property type="term" value="F:DNA-binding transcription factor activity"/>
    <property type="evidence" value="ECO:0007669"/>
    <property type="project" value="TreeGrafter"/>
</dbReference>
<dbReference type="GO" id="GO:0003677">
    <property type="term" value="F:DNA binding"/>
    <property type="evidence" value="ECO:0007669"/>
    <property type="project" value="UniProtKB-KW"/>
</dbReference>
<dbReference type="InterPro" id="IPR030489">
    <property type="entry name" value="TR_Rrf2-type_CS"/>
</dbReference>
<dbReference type="PANTHER" id="PTHR33221">
    <property type="entry name" value="WINGED HELIX-TURN-HELIX TRANSCRIPTIONAL REGULATOR, RRF2 FAMILY"/>
    <property type="match status" value="1"/>
</dbReference>
<dbReference type="EMBL" id="QGDO01000001">
    <property type="protein sequence ID" value="PWJ44529.1"/>
    <property type="molecule type" value="Genomic_DNA"/>
</dbReference>
<organism evidence="2 3">
    <name type="scientific">Sediminitomix flava</name>
    <dbReference type="NCBI Taxonomy" id="379075"/>
    <lineage>
        <taxon>Bacteria</taxon>
        <taxon>Pseudomonadati</taxon>
        <taxon>Bacteroidota</taxon>
        <taxon>Cytophagia</taxon>
        <taxon>Cytophagales</taxon>
        <taxon>Flammeovirgaceae</taxon>
        <taxon>Sediminitomix</taxon>
    </lineage>
</organism>
<proteinExistence type="predicted"/>
<evidence type="ECO:0000313" key="2">
    <source>
        <dbReference type="EMBL" id="PWJ44529.1"/>
    </source>
</evidence>
<dbReference type="Pfam" id="PF02082">
    <property type="entry name" value="Rrf2"/>
    <property type="match status" value="1"/>
</dbReference>